<dbReference type="EMBL" id="LR796437">
    <property type="protein sequence ID" value="CAB4144679.1"/>
    <property type="molecule type" value="Genomic_DNA"/>
</dbReference>
<evidence type="ECO:0000313" key="1">
    <source>
        <dbReference type="EMBL" id="CAB4144679.1"/>
    </source>
</evidence>
<proteinExistence type="predicted"/>
<name>A0A6J5MM86_9CAUD</name>
<accession>A0A6J5MM86</accession>
<sequence>MNLEDAKRVSDILQKIDRNKEIINNLKFKKTHDIKFGRINESSFIILDKELIDTIVDHSLHVLTEEIWELEQELKLL</sequence>
<protein>
    <submittedName>
        <fullName evidence="1">Uncharacterized protein</fullName>
    </submittedName>
</protein>
<reference evidence="1" key="1">
    <citation type="submission" date="2020-04" db="EMBL/GenBank/DDBJ databases">
        <authorList>
            <person name="Chiriac C."/>
            <person name="Salcher M."/>
            <person name="Ghai R."/>
            <person name="Kavagutti S V."/>
        </authorList>
    </citation>
    <scope>NUCLEOTIDE SEQUENCE</scope>
</reference>
<gene>
    <name evidence="1" type="ORF">UFOVP458_55</name>
</gene>
<organism evidence="1">
    <name type="scientific">uncultured Caudovirales phage</name>
    <dbReference type="NCBI Taxonomy" id="2100421"/>
    <lineage>
        <taxon>Viruses</taxon>
        <taxon>Duplodnaviria</taxon>
        <taxon>Heunggongvirae</taxon>
        <taxon>Uroviricota</taxon>
        <taxon>Caudoviricetes</taxon>
        <taxon>Peduoviridae</taxon>
        <taxon>Maltschvirus</taxon>
        <taxon>Maltschvirus maltsch</taxon>
    </lineage>
</organism>